<gene>
    <name evidence="1" type="ORF">CDAR_474061</name>
</gene>
<comment type="caution">
    <text evidence="1">The sequence shown here is derived from an EMBL/GenBank/DDBJ whole genome shotgun (WGS) entry which is preliminary data.</text>
</comment>
<protein>
    <submittedName>
        <fullName evidence="1">Uncharacterized protein</fullName>
    </submittedName>
</protein>
<sequence>MTTGDNSTTEALNLQAQLIRLLSSARLVLRKWASNCNELTNLIQDVRLPNASLSIHNTVKTLRSCGLQPQMSSPSKSIHCLLKGTLTKTILFSKIAKTFDPLGWLFPITNYS</sequence>
<evidence type="ECO:0000313" key="1">
    <source>
        <dbReference type="EMBL" id="GIY33457.1"/>
    </source>
</evidence>
<organism evidence="1 2">
    <name type="scientific">Caerostris darwini</name>
    <dbReference type="NCBI Taxonomy" id="1538125"/>
    <lineage>
        <taxon>Eukaryota</taxon>
        <taxon>Metazoa</taxon>
        <taxon>Ecdysozoa</taxon>
        <taxon>Arthropoda</taxon>
        <taxon>Chelicerata</taxon>
        <taxon>Arachnida</taxon>
        <taxon>Araneae</taxon>
        <taxon>Araneomorphae</taxon>
        <taxon>Entelegynae</taxon>
        <taxon>Araneoidea</taxon>
        <taxon>Araneidae</taxon>
        <taxon>Caerostris</taxon>
    </lineage>
</organism>
<reference evidence="1 2" key="1">
    <citation type="submission" date="2021-06" db="EMBL/GenBank/DDBJ databases">
        <title>Caerostris darwini draft genome.</title>
        <authorList>
            <person name="Kono N."/>
            <person name="Arakawa K."/>
        </authorList>
    </citation>
    <scope>NUCLEOTIDE SEQUENCE [LARGE SCALE GENOMIC DNA]</scope>
</reference>
<name>A0AAV4SIT3_9ARAC</name>
<dbReference type="AlphaFoldDB" id="A0AAV4SIT3"/>
<accession>A0AAV4SIT3</accession>
<proteinExistence type="predicted"/>
<dbReference type="Proteomes" id="UP001054837">
    <property type="component" value="Unassembled WGS sequence"/>
</dbReference>
<dbReference type="EMBL" id="BPLQ01007944">
    <property type="protein sequence ID" value="GIY33457.1"/>
    <property type="molecule type" value="Genomic_DNA"/>
</dbReference>
<keyword evidence="2" id="KW-1185">Reference proteome</keyword>
<evidence type="ECO:0000313" key="2">
    <source>
        <dbReference type="Proteomes" id="UP001054837"/>
    </source>
</evidence>